<dbReference type="Pfam" id="PF07734">
    <property type="entry name" value="FBA_1"/>
    <property type="match status" value="1"/>
</dbReference>
<dbReference type="GeneID" id="130461296"/>
<dbReference type="SUPFAM" id="SSF81383">
    <property type="entry name" value="F-box domain"/>
    <property type="match status" value="1"/>
</dbReference>
<evidence type="ECO:0000313" key="3">
    <source>
        <dbReference type="RefSeq" id="XP_056685298.1"/>
    </source>
</evidence>
<dbReference type="InterPro" id="IPR006527">
    <property type="entry name" value="F-box-assoc_dom_typ1"/>
</dbReference>
<organism evidence="2 3">
    <name type="scientific">Spinacia oleracea</name>
    <name type="common">Spinach</name>
    <dbReference type="NCBI Taxonomy" id="3562"/>
    <lineage>
        <taxon>Eukaryota</taxon>
        <taxon>Viridiplantae</taxon>
        <taxon>Streptophyta</taxon>
        <taxon>Embryophyta</taxon>
        <taxon>Tracheophyta</taxon>
        <taxon>Spermatophyta</taxon>
        <taxon>Magnoliopsida</taxon>
        <taxon>eudicotyledons</taxon>
        <taxon>Gunneridae</taxon>
        <taxon>Pentapetalae</taxon>
        <taxon>Caryophyllales</taxon>
        <taxon>Chenopodiaceae</taxon>
        <taxon>Chenopodioideae</taxon>
        <taxon>Anserineae</taxon>
        <taxon>Spinacia</taxon>
    </lineage>
</organism>
<dbReference type="Pfam" id="PF00646">
    <property type="entry name" value="F-box"/>
    <property type="match status" value="1"/>
</dbReference>
<evidence type="ECO:0000313" key="2">
    <source>
        <dbReference type="Proteomes" id="UP000813463"/>
    </source>
</evidence>
<dbReference type="RefSeq" id="XP_056685298.1">
    <property type="nucleotide sequence ID" value="XM_056829320.1"/>
</dbReference>
<evidence type="ECO:0000259" key="1">
    <source>
        <dbReference type="PROSITE" id="PS50181"/>
    </source>
</evidence>
<dbReference type="InterPro" id="IPR001810">
    <property type="entry name" value="F-box_dom"/>
</dbReference>
<dbReference type="SMART" id="SM00256">
    <property type="entry name" value="FBOX"/>
    <property type="match status" value="1"/>
</dbReference>
<gene>
    <name evidence="3" type="primary">LOC130461296</name>
</gene>
<dbReference type="PROSITE" id="PS50181">
    <property type="entry name" value="FBOX"/>
    <property type="match status" value="1"/>
</dbReference>
<dbReference type="Proteomes" id="UP000813463">
    <property type="component" value="Chromosome 5"/>
</dbReference>
<accession>A0ABM3QPK2</accession>
<protein>
    <submittedName>
        <fullName evidence="3">F-box/kelch-repeat protein At3g23880-like</fullName>
    </submittedName>
</protein>
<dbReference type="PANTHER" id="PTHR31672:SF13">
    <property type="entry name" value="F-BOX PROTEIN CPR30-LIKE"/>
    <property type="match status" value="1"/>
</dbReference>
<dbReference type="InterPro" id="IPR050796">
    <property type="entry name" value="SCF_F-box_component"/>
</dbReference>
<name>A0ABM3QPK2_SPIOL</name>
<dbReference type="InterPro" id="IPR036047">
    <property type="entry name" value="F-box-like_dom_sf"/>
</dbReference>
<reference evidence="2" key="1">
    <citation type="journal article" date="2021" name="Nat. Commun.">
        <title>Genomic analyses provide insights into spinach domestication and the genetic basis of agronomic traits.</title>
        <authorList>
            <person name="Cai X."/>
            <person name="Sun X."/>
            <person name="Xu C."/>
            <person name="Sun H."/>
            <person name="Wang X."/>
            <person name="Ge C."/>
            <person name="Zhang Z."/>
            <person name="Wang Q."/>
            <person name="Fei Z."/>
            <person name="Jiao C."/>
            <person name="Wang Q."/>
        </authorList>
    </citation>
    <scope>NUCLEOTIDE SEQUENCE [LARGE SCALE GENOMIC DNA]</scope>
    <source>
        <strain evidence="2">cv. Varoflay</strain>
    </source>
</reference>
<dbReference type="CDD" id="cd22157">
    <property type="entry name" value="F-box_AtFBW1-like"/>
    <property type="match status" value="1"/>
</dbReference>
<proteinExistence type="predicted"/>
<sequence>MKRTYNKLMRCNVLRPELDLPPELWTEVLARLPAKTLVRFRTVCRAWCSTIDKPEFFSKHLSLYKNNTAKNRLLVLDDSMEYSTLQVLLRYKFTLTTTFRQKMSGRLDILGYCNGLVLLSLNCGMYDQIKLLNPSIQKSTVLPRCPGVTQTDAPIYIIGFVPSSNEYKVAAFRFSVKNLSVSISIYSFSDHLWRTKTAMIDFPVRFFRSMGYVEIYKEGYCSSNNWKSYYSHGAVYWLVSDKKEPNQQSDEYEPVFEYGPKHGSTLVWKVLTM</sequence>
<dbReference type="PANTHER" id="PTHR31672">
    <property type="entry name" value="BNACNNG10540D PROTEIN"/>
    <property type="match status" value="1"/>
</dbReference>
<feature type="domain" description="F-box" evidence="1">
    <location>
        <begin position="14"/>
        <end position="60"/>
    </location>
</feature>
<keyword evidence="2" id="KW-1185">Reference proteome</keyword>
<reference evidence="3" key="2">
    <citation type="submission" date="2025-08" db="UniProtKB">
        <authorList>
            <consortium name="RefSeq"/>
        </authorList>
    </citation>
    <scope>IDENTIFICATION</scope>
    <source>
        <tissue evidence="3">Leaf</tissue>
    </source>
</reference>
<dbReference type="Gene3D" id="1.20.1280.50">
    <property type="match status" value="1"/>
</dbReference>